<evidence type="ECO:0008006" key="4">
    <source>
        <dbReference type="Google" id="ProtNLM"/>
    </source>
</evidence>
<reference evidence="2 3" key="1">
    <citation type="journal article" date="2015" name="Genome Announc.">
        <title>Virulence Factor Genes Detected in the Complete Genome Sequence of Corynebacterium uterequi DSM 45634, Isolated from the Uterus of a Maiden Mare.</title>
        <authorList>
            <person name="Ruckert C."/>
            <person name="Kriete M."/>
            <person name="Jaenicke S."/>
            <person name="Winkler A."/>
            <person name="Tauch A."/>
        </authorList>
    </citation>
    <scope>NUCLEOTIDE SEQUENCE [LARGE SCALE GENOMIC DNA]</scope>
    <source>
        <strain evidence="2 3">DSM 45634</strain>
    </source>
</reference>
<protein>
    <recommendedName>
        <fullName evidence="4">Secreted protein</fullName>
    </recommendedName>
</protein>
<gene>
    <name evidence="2" type="ORF">CUTER_08050</name>
</gene>
<dbReference type="STRING" id="1072256.CUTER_08050"/>
<feature type="chain" id="PRO_5038697022" description="Secreted protein" evidence="1">
    <location>
        <begin position="24"/>
        <end position="171"/>
    </location>
</feature>
<evidence type="ECO:0000313" key="2">
    <source>
        <dbReference type="EMBL" id="AKK11595.1"/>
    </source>
</evidence>
<dbReference type="PROSITE" id="PS51257">
    <property type="entry name" value="PROKAR_LIPOPROTEIN"/>
    <property type="match status" value="1"/>
</dbReference>
<dbReference type="Proteomes" id="UP000035548">
    <property type="component" value="Chromosome"/>
</dbReference>
<feature type="signal peptide" evidence="1">
    <location>
        <begin position="1"/>
        <end position="23"/>
    </location>
</feature>
<dbReference type="RefSeq" id="WP_052844082.1">
    <property type="nucleotide sequence ID" value="NZ_CP011546.1"/>
</dbReference>
<name>A0A0G3HFQ0_9CORY</name>
<dbReference type="AlphaFoldDB" id="A0A0G3HFQ0"/>
<sequence length="171" mass="17596">MSTQLRIRTVLAMVPAIAVVLTACGGQPENATSEAPTASTSAVEPITATEVLGPVEDPGVGATYHYQGAESGIYGGTTITVAVTNNNDQPLSPDALGEPTLRVDDGSGMKEVDLLDISVPEGQTPLHVPLELPLGVGATTNLKYTFDVSRGELAKAEFTVGNVTYSGNLAI</sequence>
<organism evidence="2 3">
    <name type="scientific">Corynebacterium uterequi</name>
    <dbReference type="NCBI Taxonomy" id="1072256"/>
    <lineage>
        <taxon>Bacteria</taxon>
        <taxon>Bacillati</taxon>
        <taxon>Actinomycetota</taxon>
        <taxon>Actinomycetes</taxon>
        <taxon>Mycobacteriales</taxon>
        <taxon>Corynebacteriaceae</taxon>
        <taxon>Corynebacterium</taxon>
    </lineage>
</organism>
<accession>A0A0G3HFQ0</accession>
<dbReference type="OrthoDB" id="4419866at2"/>
<dbReference type="EMBL" id="CP011546">
    <property type="protein sequence ID" value="AKK11595.1"/>
    <property type="molecule type" value="Genomic_DNA"/>
</dbReference>
<evidence type="ECO:0000256" key="1">
    <source>
        <dbReference type="SAM" id="SignalP"/>
    </source>
</evidence>
<proteinExistence type="predicted"/>
<keyword evidence="3" id="KW-1185">Reference proteome</keyword>
<reference evidence="3" key="2">
    <citation type="submission" date="2015-05" db="EMBL/GenBank/DDBJ databases">
        <title>Complete genome sequence of Corynebacterium uterequi DSM 45634, isolated from the uterus of a maiden mare.</title>
        <authorList>
            <person name="Ruckert C."/>
            <person name="Albersmeier A."/>
            <person name="Winkler A."/>
            <person name="Tauch A."/>
        </authorList>
    </citation>
    <scope>NUCLEOTIDE SEQUENCE [LARGE SCALE GENOMIC DNA]</scope>
    <source>
        <strain evidence="3">DSM 45634</strain>
    </source>
</reference>
<dbReference type="KEGG" id="cut:CUTER_08050"/>
<dbReference type="PATRIC" id="fig|1072256.5.peg.1589"/>
<keyword evidence="1" id="KW-0732">Signal</keyword>
<evidence type="ECO:0000313" key="3">
    <source>
        <dbReference type="Proteomes" id="UP000035548"/>
    </source>
</evidence>